<evidence type="ECO:0000313" key="1">
    <source>
        <dbReference type="EMBL" id="RRK11447.1"/>
    </source>
</evidence>
<evidence type="ECO:0000313" key="2">
    <source>
        <dbReference type="Proteomes" id="UP000283633"/>
    </source>
</evidence>
<accession>A0A3R8J997</accession>
<dbReference type="AlphaFoldDB" id="A0A3R8J997"/>
<keyword evidence="2" id="KW-1185">Reference proteome</keyword>
<dbReference type="Proteomes" id="UP000283633">
    <property type="component" value="Unassembled WGS sequence"/>
</dbReference>
<evidence type="ECO:0008006" key="3">
    <source>
        <dbReference type="Google" id="ProtNLM"/>
    </source>
</evidence>
<sequence>MDYFETQINQWSDWVAARQNTTVFEPLIKQIYSSENEPFKTPEVVVDETAAVFAVGPTQIMIFPPSNVAADTRERYQTERFGLTRMTRLKLTAPELLHAGFIFDAYQFYYVIYRPLAGVNLTDFAATAEPLAKSTLARQIGTALNRLNGEVGAFNKIDNDQASATADWDALSANFKAERADFLASHPVAENDFVHYQLIPENLVVTSGQVGFRHFATARQAPRQTELVPLVIDAFAMDADFLSGLKATLSSNDLLMDLLLGLLWRADGPAYVQRLMAGQPTTFAALQTKLATLINIE</sequence>
<proteinExistence type="predicted"/>
<dbReference type="RefSeq" id="WP_125071374.1">
    <property type="nucleotide sequence ID" value="NZ_QWZQ01000005.1"/>
</dbReference>
<organism evidence="1 2">
    <name type="scientific">Lactiplantibacillus garii</name>
    <dbReference type="NCBI Taxonomy" id="2306423"/>
    <lineage>
        <taxon>Bacteria</taxon>
        <taxon>Bacillati</taxon>
        <taxon>Bacillota</taxon>
        <taxon>Bacilli</taxon>
        <taxon>Lactobacillales</taxon>
        <taxon>Lactobacillaceae</taxon>
        <taxon>Lactiplantibacillus</taxon>
    </lineage>
</organism>
<protein>
    <recommendedName>
        <fullName evidence="3">Aminoglycoside phosphotransferase domain-containing protein</fullName>
    </recommendedName>
</protein>
<comment type="caution">
    <text evidence="1">The sequence shown here is derived from an EMBL/GenBank/DDBJ whole genome shotgun (WGS) entry which is preliminary data.</text>
</comment>
<dbReference type="EMBL" id="QWZQ01000005">
    <property type="protein sequence ID" value="RRK11447.1"/>
    <property type="molecule type" value="Genomic_DNA"/>
</dbReference>
<gene>
    <name evidence="1" type="ORF">D1831_02625</name>
</gene>
<reference evidence="1 2" key="1">
    <citation type="submission" date="2018-08" db="EMBL/GenBank/DDBJ databases">
        <title>Genome Lactobacillus garii FI11369.</title>
        <authorList>
            <person name="Diaz M."/>
            <person name="Narbad A."/>
        </authorList>
    </citation>
    <scope>NUCLEOTIDE SEQUENCE [LARGE SCALE GENOMIC DNA]</scope>
    <source>
        <strain evidence="1 2">FI11369</strain>
    </source>
</reference>
<dbReference type="OrthoDB" id="2932541at2"/>
<name>A0A3R8J997_9LACO</name>